<dbReference type="GO" id="GO:0003723">
    <property type="term" value="F:RNA binding"/>
    <property type="evidence" value="ECO:0007669"/>
    <property type="project" value="InterPro"/>
</dbReference>
<dbReference type="HOGENOM" id="CLU_052982_0_0_6"/>
<sequence>MPDRPMPPALRFMLAARRSELEGLRGLADTCELVTLISRLVHALQRERGYTNLYLGSQAETYRGQLDLHADQAQALAQDVLPRLQAMDLNAASAADRARLFNRVAYVLHGFDELPGLRRRIRERLLAPSVATSALTRLVGGLMAVVFEAADTAIDPSITRVLVALFNFMQGKELAGQERATGVVGFSAGFFDASVQERILHLTQSQERCFQTFGEFADPVAGQRWAELQRSELTTQLLRLREVGMRTSAQHPVDPGLSQLWFDLHSQRIDQMHEVEKHLAEQLLASCQSSIKLAHADLDNHRVLLQRLASLETMGCGDARLFSVHASDLDSPAPDGHGPQMGRSLLDLLQAQTHRLQDANLQLDEARQALNERKLVERAKQLLMSEYALSENEAYTRLRQSAMSRGLRMVDMAQNVLAVAGKG</sequence>
<dbReference type="PROSITE" id="PS50921">
    <property type="entry name" value="ANTAR"/>
    <property type="match status" value="1"/>
</dbReference>
<organism evidence="3 4">
    <name type="scientific">Pseudomonas rhizosphaerae</name>
    <dbReference type="NCBI Taxonomy" id="216142"/>
    <lineage>
        <taxon>Bacteria</taxon>
        <taxon>Pseudomonadati</taxon>
        <taxon>Pseudomonadota</taxon>
        <taxon>Gammaproteobacteria</taxon>
        <taxon>Pseudomonadales</taxon>
        <taxon>Pseudomonadaceae</taxon>
        <taxon>Pseudomonas</taxon>
    </lineage>
</organism>
<dbReference type="InterPro" id="IPR005561">
    <property type="entry name" value="ANTAR"/>
</dbReference>
<dbReference type="STRING" id="216142.LT40_07470"/>
<dbReference type="AlphaFoldDB" id="A0A089ZQ97"/>
<dbReference type="OrthoDB" id="9782798at2"/>
<accession>A0A089ZQ97</accession>
<dbReference type="InterPro" id="IPR011006">
    <property type="entry name" value="CheY-like_superfamily"/>
</dbReference>
<evidence type="ECO:0000313" key="3">
    <source>
        <dbReference type="EMBL" id="AIS17251.1"/>
    </source>
</evidence>
<keyword evidence="1" id="KW-0175">Coiled coil</keyword>
<evidence type="ECO:0000259" key="2">
    <source>
        <dbReference type="PROSITE" id="PS50921"/>
    </source>
</evidence>
<gene>
    <name evidence="3" type="ORF">LT40_07470</name>
</gene>
<evidence type="ECO:0000256" key="1">
    <source>
        <dbReference type="SAM" id="Coils"/>
    </source>
</evidence>
<dbReference type="SUPFAM" id="SSF52172">
    <property type="entry name" value="CheY-like"/>
    <property type="match status" value="1"/>
</dbReference>
<feature type="coiled-coil region" evidence="1">
    <location>
        <begin position="349"/>
        <end position="376"/>
    </location>
</feature>
<dbReference type="InterPro" id="IPR036388">
    <property type="entry name" value="WH-like_DNA-bd_sf"/>
</dbReference>
<dbReference type="eggNOG" id="COG3707">
    <property type="taxonomic scope" value="Bacteria"/>
</dbReference>
<dbReference type="Proteomes" id="UP000029499">
    <property type="component" value="Chromosome"/>
</dbReference>
<dbReference type="EMBL" id="CP009533">
    <property type="protein sequence ID" value="AIS17251.1"/>
    <property type="molecule type" value="Genomic_DNA"/>
</dbReference>
<proteinExistence type="predicted"/>
<dbReference type="Pfam" id="PF08376">
    <property type="entry name" value="NIT"/>
    <property type="match status" value="1"/>
</dbReference>
<evidence type="ECO:0000313" key="4">
    <source>
        <dbReference type="Proteomes" id="UP000029499"/>
    </source>
</evidence>
<dbReference type="Gene3D" id="1.10.10.10">
    <property type="entry name" value="Winged helix-like DNA-binding domain superfamily/Winged helix DNA-binding domain"/>
    <property type="match status" value="1"/>
</dbReference>
<protein>
    <submittedName>
        <fullName evidence="3">Transcription antitermination regulator</fullName>
    </submittedName>
</protein>
<dbReference type="SMART" id="SM01012">
    <property type="entry name" value="ANTAR"/>
    <property type="match status" value="1"/>
</dbReference>
<name>A0A089ZQ97_9PSED</name>
<reference evidence="3 4" key="1">
    <citation type="journal article" date="2015" name="J. Biotechnol.">
        <title>Complete genome sequence of Pseudomonas rhizosphaerae IH5T (=DSM 16299T), a phosphate-solubilizing rhizobacterium for bacterial biofertilizer.</title>
        <authorList>
            <person name="Kwak Y."/>
            <person name="Jung B.K."/>
            <person name="Shin J.H."/>
        </authorList>
    </citation>
    <scope>NUCLEOTIDE SEQUENCE [LARGE SCALE GENOMIC DNA]</scope>
    <source>
        <strain evidence="3">DSM 16299</strain>
    </source>
</reference>
<keyword evidence="4" id="KW-1185">Reference proteome</keyword>
<dbReference type="InterPro" id="IPR013587">
    <property type="entry name" value="Nitrate/nitrite_sensing"/>
</dbReference>
<dbReference type="KEGG" id="prh:LT40_07470"/>
<feature type="domain" description="ANTAR" evidence="2">
    <location>
        <begin position="356"/>
        <end position="417"/>
    </location>
</feature>
<dbReference type="Pfam" id="PF03861">
    <property type="entry name" value="ANTAR"/>
    <property type="match status" value="1"/>
</dbReference>